<dbReference type="GO" id="GO:0000976">
    <property type="term" value="F:transcription cis-regulatory region binding"/>
    <property type="evidence" value="ECO:0007669"/>
    <property type="project" value="TreeGrafter"/>
</dbReference>
<dbReference type="GeneID" id="19471867"/>
<feature type="region of interest" description="Disordered" evidence="7">
    <location>
        <begin position="1"/>
        <end position="27"/>
    </location>
</feature>
<reference evidence="9 10" key="1">
    <citation type="journal article" date="2013" name="BMC Genomics">
        <title>Genomics-driven discovery of the pneumocandin biosynthetic gene cluster in the fungus Glarea lozoyensis.</title>
        <authorList>
            <person name="Chen L."/>
            <person name="Yue Q."/>
            <person name="Zhang X."/>
            <person name="Xiang M."/>
            <person name="Wang C."/>
            <person name="Li S."/>
            <person name="Che Y."/>
            <person name="Ortiz-Lopez F.J."/>
            <person name="Bills G.F."/>
            <person name="Liu X."/>
            <person name="An Z."/>
        </authorList>
    </citation>
    <scope>NUCLEOTIDE SEQUENCE [LARGE SCALE GENOMIC DNA]</scope>
    <source>
        <strain evidence="10">ATCC 20868 / MF5171</strain>
    </source>
</reference>
<dbReference type="HOGENOM" id="CLU_011003_0_1_1"/>
<keyword evidence="3" id="KW-0805">Transcription regulation</keyword>
<accession>S3CYS5</accession>
<keyword evidence="2" id="KW-0479">Metal-binding</keyword>
<evidence type="ECO:0000259" key="8">
    <source>
        <dbReference type="PROSITE" id="PS50048"/>
    </source>
</evidence>
<dbReference type="EMBL" id="KE145365">
    <property type="protein sequence ID" value="EPE30104.1"/>
    <property type="molecule type" value="Genomic_DNA"/>
</dbReference>
<evidence type="ECO:0000256" key="4">
    <source>
        <dbReference type="ARBA" id="ARBA00023125"/>
    </source>
</evidence>
<feature type="domain" description="Zn(2)-C6 fungal-type" evidence="8">
    <location>
        <begin position="38"/>
        <end position="71"/>
    </location>
</feature>
<keyword evidence="6" id="KW-0539">Nucleus</keyword>
<gene>
    <name evidence="9" type="ORF">GLAREA_12827</name>
</gene>
<dbReference type="PANTHER" id="PTHR31845">
    <property type="entry name" value="FINGER DOMAIN PROTEIN, PUTATIVE-RELATED"/>
    <property type="match status" value="1"/>
</dbReference>
<sequence length="652" mass="72456">MKRARVDESADKSEDHVTKNSNNGAKIPSVRVSKTVKACTECQNRKIRCDLAQSSSSSCTRCIKKGLKCTLNKSLQSILVDEAEWKMGMQNTSQQLQAAVSEILGVLNLPPLETFASPGSQPVSNVQRGVRFGSIASTSQVDGTSPLENMRSATPRTMAMTRENSNEPEHSHEGSGTLVGAPINTLYEVTRLRHLRGNPRSNDLTRNPLDNDFISRGVIGEKEAQELFDTFNHSLNHYLWGGIALVHSDLTSVRKSSSLLLTAILAVTALHAPGGAATFDICYSEFTSLVSSSMLDRHHTLDGIRGLCIAAFWLSDLSWKLSGHAVRIATELNLHRSFAKALRGEAEHIEAARLWYLLYVCDHHFSIAYGRPPVIHEDQAVVGHERFLQLPGITQADLRLHSQIAIFSVLTKMFHSFGPDVDHMLQENDLHLLGRFNMDLDNWRIRWESQLAPNPFISSYPSKGVSLHHHFGKLQLNALSLRGFQESPHSTTLSTSRREYANLAISSAVAILQLVISSPDIRNGLVGVPLYLHTMITYAAVFLLKVEQRWKPLQLGTDSILIRELVTQIIQLLKSVKASERFLAAHIAIGLQKMLERERPAQNQLQQQYEADLAPFGVYGNSFDLFDENYFPVGFFDVSALNGVGGYDRGLM</sequence>
<dbReference type="InterPro" id="IPR001138">
    <property type="entry name" value="Zn2Cys6_DnaBD"/>
</dbReference>
<protein>
    <submittedName>
        <fullName evidence="9">Zn2/Cys6 DNA-binding protein</fullName>
    </submittedName>
</protein>
<evidence type="ECO:0000313" key="9">
    <source>
        <dbReference type="EMBL" id="EPE30104.1"/>
    </source>
</evidence>
<dbReference type="Pfam" id="PF00172">
    <property type="entry name" value="Zn_clus"/>
    <property type="match status" value="1"/>
</dbReference>
<dbReference type="Gene3D" id="4.10.240.10">
    <property type="entry name" value="Zn(2)-C6 fungal-type DNA-binding domain"/>
    <property type="match status" value="1"/>
</dbReference>
<feature type="compositionally biased region" description="Basic and acidic residues" evidence="7">
    <location>
        <begin position="1"/>
        <end position="18"/>
    </location>
</feature>
<dbReference type="KEGG" id="glz:GLAREA_12827"/>
<dbReference type="eggNOG" id="ENOG502QW6D">
    <property type="taxonomic scope" value="Eukaryota"/>
</dbReference>
<dbReference type="RefSeq" id="XP_008082781.1">
    <property type="nucleotide sequence ID" value="XM_008084590.1"/>
</dbReference>
<proteinExistence type="predicted"/>
<dbReference type="InterPro" id="IPR007219">
    <property type="entry name" value="XnlR_reg_dom"/>
</dbReference>
<dbReference type="SMART" id="SM00066">
    <property type="entry name" value="GAL4"/>
    <property type="match status" value="1"/>
</dbReference>
<evidence type="ECO:0000256" key="3">
    <source>
        <dbReference type="ARBA" id="ARBA00023015"/>
    </source>
</evidence>
<dbReference type="GO" id="GO:0000981">
    <property type="term" value="F:DNA-binding transcription factor activity, RNA polymerase II-specific"/>
    <property type="evidence" value="ECO:0007669"/>
    <property type="project" value="InterPro"/>
</dbReference>
<evidence type="ECO:0000256" key="6">
    <source>
        <dbReference type="ARBA" id="ARBA00023242"/>
    </source>
</evidence>
<keyword evidence="10" id="KW-1185">Reference proteome</keyword>
<evidence type="ECO:0000256" key="1">
    <source>
        <dbReference type="ARBA" id="ARBA00004123"/>
    </source>
</evidence>
<evidence type="ECO:0000313" key="10">
    <source>
        <dbReference type="Proteomes" id="UP000016922"/>
    </source>
</evidence>
<evidence type="ECO:0000256" key="5">
    <source>
        <dbReference type="ARBA" id="ARBA00023163"/>
    </source>
</evidence>
<dbReference type="GO" id="GO:0006351">
    <property type="term" value="P:DNA-templated transcription"/>
    <property type="evidence" value="ECO:0007669"/>
    <property type="project" value="InterPro"/>
</dbReference>
<keyword evidence="5" id="KW-0804">Transcription</keyword>
<dbReference type="InterPro" id="IPR036864">
    <property type="entry name" value="Zn2-C6_fun-type_DNA-bd_sf"/>
</dbReference>
<dbReference type="Pfam" id="PF04082">
    <property type="entry name" value="Fungal_trans"/>
    <property type="match status" value="1"/>
</dbReference>
<dbReference type="OMA" id="RCYSEYV"/>
<dbReference type="PROSITE" id="PS50048">
    <property type="entry name" value="ZN2_CY6_FUNGAL_2"/>
    <property type="match status" value="1"/>
</dbReference>
<dbReference type="CDD" id="cd00067">
    <property type="entry name" value="GAL4"/>
    <property type="match status" value="1"/>
</dbReference>
<name>S3CYS5_GLAL2</name>
<dbReference type="OrthoDB" id="4060227at2759"/>
<evidence type="ECO:0000256" key="7">
    <source>
        <dbReference type="SAM" id="MobiDB-lite"/>
    </source>
</evidence>
<dbReference type="AlphaFoldDB" id="S3CYS5"/>
<dbReference type="InterPro" id="IPR051089">
    <property type="entry name" value="prtT"/>
</dbReference>
<dbReference type="SUPFAM" id="SSF57701">
    <property type="entry name" value="Zn2/Cys6 DNA-binding domain"/>
    <property type="match status" value="1"/>
</dbReference>
<dbReference type="GO" id="GO:0008270">
    <property type="term" value="F:zinc ion binding"/>
    <property type="evidence" value="ECO:0007669"/>
    <property type="project" value="InterPro"/>
</dbReference>
<dbReference type="Proteomes" id="UP000016922">
    <property type="component" value="Unassembled WGS sequence"/>
</dbReference>
<evidence type="ECO:0000256" key="2">
    <source>
        <dbReference type="ARBA" id="ARBA00022723"/>
    </source>
</evidence>
<dbReference type="SMART" id="SM00906">
    <property type="entry name" value="Fungal_trans"/>
    <property type="match status" value="1"/>
</dbReference>
<keyword evidence="4 9" id="KW-0238">DNA-binding</keyword>
<dbReference type="PANTHER" id="PTHR31845:SF17">
    <property type="entry name" value="ZN(II)2CYS6 TRANSCRIPTION FACTOR (EUROFUNG)"/>
    <property type="match status" value="1"/>
</dbReference>
<comment type="subcellular location">
    <subcellularLocation>
        <location evidence="1">Nucleus</location>
    </subcellularLocation>
</comment>
<organism evidence="9 10">
    <name type="scientific">Glarea lozoyensis (strain ATCC 20868 / MF5171)</name>
    <dbReference type="NCBI Taxonomy" id="1116229"/>
    <lineage>
        <taxon>Eukaryota</taxon>
        <taxon>Fungi</taxon>
        <taxon>Dikarya</taxon>
        <taxon>Ascomycota</taxon>
        <taxon>Pezizomycotina</taxon>
        <taxon>Leotiomycetes</taxon>
        <taxon>Helotiales</taxon>
        <taxon>Helotiaceae</taxon>
        <taxon>Glarea</taxon>
    </lineage>
</organism>
<dbReference type="GO" id="GO:0005634">
    <property type="term" value="C:nucleus"/>
    <property type="evidence" value="ECO:0007669"/>
    <property type="project" value="UniProtKB-SubCell"/>
</dbReference>
<dbReference type="CDD" id="cd12148">
    <property type="entry name" value="fungal_TF_MHR"/>
    <property type="match status" value="1"/>
</dbReference>